<reference evidence="2 3" key="1">
    <citation type="journal article" date="2016" name="Antonie Van Leeuwenhoek">
        <title>Denitratimonas tolerans gen. nov., sp. nov., a denitrifying bacterium isolated from a bioreactor for tannery wastewater treatment.</title>
        <authorList>
            <person name="Han S.I."/>
            <person name="Kim J.O."/>
            <person name="Lee Y.R."/>
            <person name="Ekpeghere K.I."/>
            <person name="Koh S.C."/>
            <person name="Whang K.S."/>
        </authorList>
    </citation>
    <scope>NUCLEOTIDE SEQUENCE [LARGE SCALE GENOMIC DNA]</scope>
    <source>
        <strain evidence="2 3">KACC 17565</strain>
    </source>
</reference>
<dbReference type="RefSeq" id="WP_337335420.1">
    <property type="nucleotide sequence ID" value="NZ_JBBDHC010000010.1"/>
</dbReference>
<gene>
    <name evidence="2" type="ORF">WB794_08300</name>
</gene>
<protein>
    <recommendedName>
        <fullName evidence="1">Bacterial repeat domain-containing protein</fullName>
    </recommendedName>
</protein>
<accession>A0AAW9R6D0</accession>
<dbReference type="EMBL" id="JBBDHC010000010">
    <property type="protein sequence ID" value="MEJ1249671.1"/>
    <property type="molecule type" value="Genomic_DNA"/>
</dbReference>
<evidence type="ECO:0000259" key="1">
    <source>
        <dbReference type="Pfam" id="PF18998"/>
    </source>
</evidence>
<proteinExistence type="predicted"/>
<sequence>MTVAVGSSCAGGFTVTATSGGNGTITPASQTVTSGGTASFTVTPATGYLVASVAGDTCTVTGSGTSYSAANIQANCAVTATFAIIPPDAIFADGFEN</sequence>
<keyword evidence="3" id="KW-1185">Reference proteome</keyword>
<dbReference type="InterPro" id="IPR044060">
    <property type="entry name" value="Bacterial_rp_domain"/>
</dbReference>
<dbReference type="Pfam" id="PF18998">
    <property type="entry name" value="Flg_new_2"/>
    <property type="match status" value="1"/>
</dbReference>
<evidence type="ECO:0000313" key="3">
    <source>
        <dbReference type="Proteomes" id="UP001364472"/>
    </source>
</evidence>
<organism evidence="2 3">
    <name type="scientific">Denitratimonas tolerans</name>
    <dbReference type="NCBI Taxonomy" id="1338420"/>
    <lineage>
        <taxon>Bacteria</taxon>
        <taxon>Pseudomonadati</taxon>
        <taxon>Pseudomonadota</taxon>
        <taxon>Gammaproteobacteria</taxon>
        <taxon>Lysobacterales</taxon>
        <taxon>Lysobacteraceae</taxon>
        <taxon>Denitratimonas</taxon>
    </lineage>
</organism>
<dbReference type="Proteomes" id="UP001364472">
    <property type="component" value="Unassembled WGS sequence"/>
</dbReference>
<dbReference type="AlphaFoldDB" id="A0AAW9R6D0"/>
<name>A0AAW9R6D0_9GAMM</name>
<comment type="caution">
    <text evidence="2">The sequence shown here is derived from an EMBL/GenBank/DDBJ whole genome shotgun (WGS) entry which is preliminary data.</text>
</comment>
<evidence type="ECO:0000313" key="2">
    <source>
        <dbReference type="EMBL" id="MEJ1249671.1"/>
    </source>
</evidence>
<feature type="domain" description="Bacterial repeat" evidence="1">
    <location>
        <begin position="14"/>
        <end position="85"/>
    </location>
</feature>